<dbReference type="InterPro" id="IPR038721">
    <property type="entry name" value="IS701-like_DDE_dom"/>
</dbReference>
<evidence type="ECO:0000313" key="7">
    <source>
        <dbReference type="EMBL" id="GHI41060.1"/>
    </source>
</evidence>
<protein>
    <submittedName>
        <fullName evidence="4">DDE transposase</fullName>
    </submittedName>
</protein>
<evidence type="ECO:0000259" key="2">
    <source>
        <dbReference type="Pfam" id="PF13546"/>
    </source>
</evidence>
<sequence>MFVADVFASVPRKDQRAKGDCYLRGLMLDGRRKSIQAMAARLPDGNEQNLQQFVNQSTWDPTPVRRRIAERMLPLIGPEAWALDDVSFPKDGRMSVGVAHQYCGALGKQANCQVAVSVHAVTDTASCPLQWRLFLNEEWAQDAERRRGTGVPDECGHREKWLLALDILDELAGWGMRPPLVVADAGYGQNADFRAGLTGRGIPYVVAVRSDTTAHPASAVPHTPPWSGNGRKPQPRYRHPPTALAALAGDAGRDAFTQVAWRQGSRGTLHSRFLALRLRPAGVKVRRLIQDAALAREGHWDGVLPELWLLAEWPPDAKEPTNFWLSTLPTDTPITELVRLAKIRWRIEHDYRELKHGLGLDHFEGRSWTGWHHHVTLATAAHAFLTEQRLAPKADTPDSPSTRSSTPSRTC</sequence>
<evidence type="ECO:0000313" key="5">
    <source>
        <dbReference type="EMBL" id="GHI40195.1"/>
    </source>
</evidence>
<name>A0ABQ3QS97_9ACTN</name>
<dbReference type="EMBL" id="BNDY01000017">
    <property type="protein sequence ID" value="GHI41060.1"/>
    <property type="molecule type" value="Genomic_DNA"/>
</dbReference>
<organism evidence="4 8">
    <name type="scientific">Streptomyces violascens</name>
    <dbReference type="NCBI Taxonomy" id="67381"/>
    <lineage>
        <taxon>Bacteria</taxon>
        <taxon>Bacillati</taxon>
        <taxon>Actinomycetota</taxon>
        <taxon>Actinomycetes</taxon>
        <taxon>Kitasatosporales</taxon>
        <taxon>Streptomycetaceae</taxon>
        <taxon>Streptomyces</taxon>
    </lineage>
</organism>
<evidence type="ECO:0000313" key="3">
    <source>
        <dbReference type="EMBL" id="GHI39878.1"/>
    </source>
</evidence>
<dbReference type="Pfam" id="PF13546">
    <property type="entry name" value="DDE_5"/>
    <property type="match status" value="1"/>
</dbReference>
<feature type="region of interest" description="Disordered" evidence="1">
    <location>
        <begin position="215"/>
        <end position="236"/>
    </location>
</feature>
<dbReference type="SUPFAM" id="SSF53098">
    <property type="entry name" value="Ribonuclease H-like"/>
    <property type="match status" value="1"/>
</dbReference>
<dbReference type="PANTHER" id="PTHR33627:SF1">
    <property type="entry name" value="TRANSPOSASE"/>
    <property type="match status" value="1"/>
</dbReference>
<dbReference type="Proteomes" id="UP001050808">
    <property type="component" value="Unassembled WGS sequence"/>
</dbReference>
<keyword evidence="8" id="KW-1185">Reference proteome</keyword>
<comment type="caution">
    <text evidence="4">The sequence shown here is derived from an EMBL/GenBank/DDBJ whole genome shotgun (WGS) entry which is preliminary data.</text>
</comment>
<reference evidence="4" key="1">
    <citation type="submission" date="2024-05" db="EMBL/GenBank/DDBJ databases">
        <title>Whole genome shotgun sequence of Streptomyces violascens NBRC 12920.</title>
        <authorList>
            <person name="Komaki H."/>
            <person name="Tamura T."/>
        </authorList>
    </citation>
    <scope>NUCLEOTIDE SEQUENCE</scope>
    <source>
        <strain evidence="4">NBRC 12920</strain>
    </source>
</reference>
<evidence type="ECO:0000313" key="4">
    <source>
        <dbReference type="EMBL" id="GHI40167.1"/>
    </source>
</evidence>
<dbReference type="EMBL" id="BNDY01000017">
    <property type="protein sequence ID" value="GHI40195.1"/>
    <property type="molecule type" value="Genomic_DNA"/>
</dbReference>
<gene>
    <name evidence="3" type="ORF">Sviol_42860</name>
    <name evidence="4" type="ORF">Sviol_45750</name>
    <name evidence="5" type="ORF">Sviol_46030</name>
    <name evidence="6" type="ORF">Sviol_47530</name>
    <name evidence="7" type="ORF">Sviol_54680</name>
</gene>
<accession>A0ABQ3QS97</accession>
<evidence type="ECO:0000313" key="8">
    <source>
        <dbReference type="Proteomes" id="UP001050808"/>
    </source>
</evidence>
<evidence type="ECO:0000256" key="1">
    <source>
        <dbReference type="SAM" id="MobiDB-lite"/>
    </source>
</evidence>
<evidence type="ECO:0000313" key="6">
    <source>
        <dbReference type="EMBL" id="GHI40345.1"/>
    </source>
</evidence>
<proteinExistence type="predicted"/>
<dbReference type="EMBL" id="BNDY01000017">
    <property type="protein sequence ID" value="GHI40345.1"/>
    <property type="molecule type" value="Genomic_DNA"/>
</dbReference>
<dbReference type="PANTHER" id="PTHR33627">
    <property type="entry name" value="TRANSPOSASE"/>
    <property type="match status" value="1"/>
</dbReference>
<feature type="region of interest" description="Disordered" evidence="1">
    <location>
        <begin position="389"/>
        <end position="411"/>
    </location>
</feature>
<dbReference type="NCBIfam" id="NF033540">
    <property type="entry name" value="transpos_IS701"/>
    <property type="match status" value="1"/>
</dbReference>
<dbReference type="InterPro" id="IPR012337">
    <property type="entry name" value="RNaseH-like_sf"/>
</dbReference>
<dbReference type="InterPro" id="IPR039365">
    <property type="entry name" value="IS701-like"/>
</dbReference>
<feature type="compositionally biased region" description="Low complexity" evidence="1">
    <location>
        <begin position="397"/>
        <end position="411"/>
    </location>
</feature>
<dbReference type="EMBL" id="BNDY01000017">
    <property type="protein sequence ID" value="GHI39878.1"/>
    <property type="molecule type" value="Genomic_DNA"/>
</dbReference>
<dbReference type="EMBL" id="BNDY01000017">
    <property type="protein sequence ID" value="GHI40167.1"/>
    <property type="molecule type" value="Genomic_DNA"/>
</dbReference>
<feature type="domain" description="Transposase IS701-like DDE" evidence="2">
    <location>
        <begin position="6"/>
        <end position="268"/>
    </location>
</feature>